<dbReference type="EMBL" id="KV425560">
    <property type="protein sequence ID" value="KZT27810.1"/>
    <property type="molecule type" value="Genomic_DNA"/>
</dbReference>
<dbReference type="OrthoDB" id="3022530at2759"/>
<evidence type="ECO:0000313" key="1">
    <source>
        <dbReference type="EMBL" id="KZT27810.1"/>
    </source>
</evidence>
<gene>
    <name evidence="1" type="ORF">NEOLEDRAFT_1176404</name>
</gene>
<protein>
    <submittedName>
        <fullName evidence="1">Uncharacterized protein</fullName>
    </submittedName>
</protein>
<dbReference type="InParanoid" id="A0A165U8Z4"/>
<keyword evidence="2" id="KW-1185">Reference proteome</keyword>
<sequence>MPPRREDPKRTARVASATTALALLRDGLTVLANLADGGINVPFVKGSAQIAIQLIDAVQTMKNNKDNIVEMWRKPPQRPCSA</sequence>
<accession>A0A165U8Z4</accession>
<dbReference type="Proteomes" id="UP000076761">
    <property type="component" value="Unassembled WGS sequence"/>
</dbReference>
<organism evidence="1 2">
    <name type="scientific">Neolentinus lepideus HHB14362 ss-1</name>
    <dbReference type="NCBI Taxonomy" id="1314782"/>
    <lineage>
        <taxon>Eukaryota</taxon>
        <taxon>Fungi</taxon>
        <taxon>Dikarya</taxon>
        <taxon>Basidiomycota</taxon>
        <taxon>Agaricomycotina</taxon>
        <taxon>Agaricomycetes</taxon>
        <taxon>Gloeophyllales</taxon>
        <taxon>Gloeophyllaceae</taxon>
        <taxon>Neolentinus</taxon>
    </lineage>
</organism>
<evidence type="ECO:0000313" key="2">
    <source>
        <dbReference type="Proteomes" id="UP000076761"/>
    </source>
</evidence>
<dbReference type="AlphaFoldDB" id="A0A165U8Z4"/>
<proteinExistence type="predicted"/>
<name>A0A165U8Z4_9AGAM</name>
<reference evidence="1 2" key="1">
    <citation type="journal article" date="2016" name="Mol. Biol. Evol.">
        <title>Comparative Genomics of Early-Diverging Mushroom-Forming Fungi Provides Insights into the Origins of Lignocellulose Decay Capabilities.</title>
        <authorList>
            <person name="Nagy L.G."/>
            <person name="Riley R."/>
            <person name="Tritt A."/>
            <person name="Adam C."/>
            <person name="Daum C."/>
            <person name="Floudas D."/>
            <person name="Sun H."/>
            <person name="Yadav J.S."/>
            <person name="Pangilinan J."/>
            <person name="Larsson K.H."/>
            <person name="Matsuura K."/>
            <person name="Barry K."/>
            <person name="Labutti K."/>
            <person name="Kuo R."/>
            <person name="Ohm R.A."/>
            <person name="Bhattacharya S.S."/>
            <person name="Shirouzu T."/>
            <person name="Yoshinaga Y."/>
            <person name="Martin F.M."/>
            <person name="Grigoriev I.V."/>
            <person name="Hibbett D.S."/>
        </authorList>
    </citation>
    <scope>NUCLEOTIDE SEQUENCE [LARGE SCALE GENOMIC DNA]</scope>
    <source>
        <strain evidence="1 2">HHB14362 ss-1</strain>
    </source>
</reference>